<evidence type="ECO:0000256" key="4">
    <source>
        <dbReference type="RuleBase" id="RU361277"/>
    </source>
</evidence>
<accession>A0AAJ1EK77</accession>
<keyword evidence="5" id="KW-1133">Transmembrane helix</keyword>
<name>A0AAJ1EK77_9BACT</name>
<dbReference type="InterPro" id="IPR020843">
    <property type="entry name" value="ER"/>
</dbReference>
<dbReference type="InterPro" id="IPR011032">
    <property type="entry name" value="GroES-like_sf"/>
</dbReference>
<dbReference type="GO" id="GO:0016491">
    <property type="term" value="F:oxidoreductase activity"/>
    <property type="evidence" value="ECO:0007669"/>
    <property type="project" value="UniProtKB-KW"/>
</dbReference>
<dbReference type="Pfam" id="PF08240">
    <property type="entry name" value="ADH_N"/>
    <property type="match status" value="1"/>
</dbReference>
<dbReference type="SMART" id="SM00829">
    <property type="entry name" value="PKS_ER"/>
    <property type="match status" value="1"/>
</dbReference>
<dbReference type="SUPFAM" id="SSF50129">
    <property type="entry name" value="GroES-like"/>
    <property type="match status" value="1"/>
</dbReference>
<dbReference type="InterPro" id="IPR013154">
    <property type="entry name" value="ADH-like_N"/>
</dbReference>
<organism evidence="7 8">
    <name type="scientific">Candidatus Methylomirabilis tolerans</name>
    <dbReference type="NCBI Taxonomy" id="3123416"/>
    <lineage>
        <taxon>Bacteria</taxon>
        <taxon>Candidatus Methylomirabilota</taxon>
        <taxon>Candidatus Methylomirabilia</taxon>
        <taxon>Candidatus Methylomirabilales</taxon>
        <taxon>Candidatus Methylomirabilaceae</taxon>
        <taxon>Candidatus Methylomirabilis</taxon>
    </lineage>
</organism>
<evidence type="ECO:0000313" key="8">
    <source>
        <dbReference type="Proteomes" id="UP001197609"/>
    </source>
</evidence>
<dbReference type="InterPro" id="IPR036291">
    <property type="entry name" value="NAD(P)-bd_dom_sf"/>
</dbReference>
<dbReference type="SUPFAM" id="SSF51735">
    <property type="entry name" value="NAD(P)-binding Rossmann-fold domains"/>
    <property type="match status" value="1"/>
</dbReference>
<feature type="transmembrane region" description="Helical" evidence="5">
    <location>
        <begin position="182"/>
        <end position="198"/>
    </location>
</feature>
<dbReference type="PANTHER" id="PTHR43401">
    <property type="entry name" value="L-THREONINE 3-DEHYDROGENASE"/>
    <property type="match status" value="1"/>
</dbReference>
<dbReference type="Pfam" id="PF00107">
    <property type="entry name" value="ADH_zinc_N"/>
    <property type="match status" value="1"/>
</dbReference>
<keyword evidence="5" id="KW-0472">Membrane</keyword>
<comment type="caution">
    <text evidence="7">The sequence shown here is derived from an EMBL/GenBank/DDBJ whole genome shotgun (WGS) entry which is preliminary data.</text>
</comment>
<dbReference type="Proteomes" id="UP001197609">
    <property type="component" value="Unassembled WGS sequence"/>
</dbReference>
<gene>
    <name evidence="7" type="ORF">K8G79_12120</name>
</gene>
<dbReference type="GO" id="GO:0008270">
    <property type="term" value="F:zinc ion binding"/>
    <property type="evidence" value="ECO:0007669"/>
    <property type="project" value="InterPro"/>
</dbReference>
<dbReference type="InterPro" id="IPR013149">
    <property type="entry name" value="ADH-like_C"/>
</dbReference>
<dbReference type="PANTHER" id="PTHR43401:SF2">
    <property type="entry name" value="L-THREONINE 3-DEHYDROGENASE"/>
    <property type="match status" value="1"/>
</dbReference>
<dbReference type="AlphaFoldDB" id="A0AAJ1EK77"/>
<comment type="cofactor">
    <cofactor evidence="4">
        <name>Zn(2+)</name>
        <dbReference type="ChEBI" id="CHEBI:29105"/>
    </cofactor>
</comment>
<evidence type="ECO:0000256" key="2">
    <source>
        <dbReference type="ARBA" id="ARBA00022833"/>
    </source>
</evidence>
<keyword evidence="5" id="KW-0812">Transmembrane</keyword>
<feature type="domain" description="Enoyl reductase (ER)" evidence="6">
    <location>
        <begin position="18"/>
        <end position="357"/>
    </location>
</feature>
<dbReference type="Gene3D" id="3.40.50.720">
    <property type="entry name" value="NAD(P)-binding Rossmann-like Domain"/>
    <property type="match status" value="1"/>
</dbReference>
<evidence type="ECO:0000313" key="7">
    <source>
        <dbReference type="EMBL" id="MBZ0160861.1"/>
    </source>
</evidence>
<evidence type="ECO:0000256" key="3">
    <source>
        <dbReference type="ARBA" id="ARBA00023002"/>
    </source>
</evidence>
<keyword evidence="2 4" id="KW-0862">Zinc</keyword>
<dbReference type="InterPro" id="IPR050129">
    <property type="entry name" value="Zn_alcohol_dh"/>
</dbReference>
<dbReference type="InterPro" id="IPR002328">
    <property type="entry name" value="ADH_Zn_CS"/>
</dbReference>
<proteinExistence type="inferred from homology"/>
<evidence type="ECO:0000259" key="6">
    <source>
        <dbReference type="SMART" id="SM00829"/>
    </source>
</evidence>
<keyword evidence="1 4" id="KW-0479">Metal-binding</keyword>
<keyword evidence="3" id="KW-0560">Oxidoreductase</keyword>
<dbReference type="EMBL" id="JAIOIU010000159">
    <property type="protein sequence ID" value="MBZ0160861.1"/>
    <property type="molecule type" value="Genomic_DNA"/>
</dbReference>
<protein>
    <submittedName>
        <fullName evidence="7">Zinc-binding dehydrogenase</fullName>
    </submittedName>
</protein>
<sequence length="365" mass="39999">MMAVNAMRRTMVAAVLHGAKDVRLEEVPIPQLGPEDLLAQVEAASPDFTDRKVYLRGSHPMITIPGLFGHEWAGVVVARGEQADARWQPGMRVVAANSAPCTDPDPAARCRACRRSRQSMCERLLYNNGAFAPYIRIPGRIAEVNLHELPPQIPFEEAALAEPLACVMQGARRIQISDGDRVVIVGAGPIGLLFIAVLRHRYGRSIRLLSVDHHDDRLALSKSFGADEALNTAGRSLRAGVQEVFGAERADVVIEAVGSTQAHQEAFELVGRGGTLVSFGGVAEGSILSLDLHRLHYEEIRIIPIYHHTPGDFAGAVQAIVHREVPVARLITARLPLIELPRALEMVQERTTLRTILFPWSRFDA</sequence>
<reference evidence="7 8" key="1">
    <citation type="journal article" date="2021" name="bioRxiv">
        <title>Unraveling nitrogen, sulfur and carbon metabolic pathways and microbial community transcriptional responses to substrate deprivation and toxicity stresses in a bioreactor mimicking anoxic brackish coastal sediment conditions.</title>
        <authorList>
            <person name="Martins P.D."/>
            <person name="Echeveste M.J."/>
            <person name="Arshad A."/>
            <person name="Kurth J."/>
            <person name="Ouboter H."/>
            <person name="Jetten M.S.M."/>
            <person name="Welte C.U."/>
        </authorList>
    </citation>
    <scope>NUCLEOTIDE SEQUENCE [LARGE SCALE GENOMIC DNA]</scope>
    <source>
        <strain evidence="7">MAG_38</strain>
    </source>
</reference>
<dbReference type="PROSITE" id="PS00059">
    <property type="entry name" value="ADH_ZINC"/>
    <property type="match status" value="1"/>
</dbReference>
<dbReference type="Gene3D" id="3.90.180.10">
    <property type="entry name" value="Medium-chain alcohol dehydrogenases, catalytic domain"/>
    <property type="match status" value="1"/>
</dbReference>
<comment type="similarity">
    <text evidence="4">Belongs to the zinc-containing alcohol dehydrogenase family.</text>
</comment>
<evidence type="ECO:0000256" key="1">
    <source>
        <dbReference type="ARBA" id="ARBA00022723"/>
    </source>
</evidence>
<evidence type="ECO:0000256" key="5">
    <source>
        <dbReference type="SAM" id="Phobius"/>
    </source>
</evidence>